<protein>
    <submittedName>
        <fullName evidence="1">Uncharacterized protein</fullName>
    </submittedName>
</protein>
<keyword evidence="2" id="KW-1185">Reference proteome</keyword>
<organism evidence="1 2">
    <name type="scientific">Mycobacterium phage Shandong1</name>
    <dbReference type="NCBI Taxonomy" id="1983447"/>
    <lineage>
        <taxon>Viruses</taxon>
        <taxon>Duplodnaviria</taxon>
        <taxon>Heunggongvirae</taxon>
        <taxon>Uroviricota</taxon>
        <taxon>Caudoviricetes</taxon>
        <taxon>Weiservirinae</taxon>
        <taxon>Unicornvirus</taxon>
        <taxon>Unicornvirus shandong1</taxon>
    </lineage>
</organism>
<dbReference type="KEGG" id="vg:60322968"/>
<sequence>MTDQAVAESDSKRPWWTDNEVVQFWVEQRMFDATRTYLEGLAVAVEHQIAYAAEDPAAAAKAALQGLDEAVAMGSTTVGDSIDQAIAWLREQDHERASNG</sequence>
<dbReference type="EMBL" id="KY945355">
    <property type="protein sequence ID" value="ARQ95497.1"/>
    <property type="molecule type" value="Genomic_DNA"/>
</dbReference>
<reference evidence="1 2" key="1">
    <citation type="submission" date="2017-04" db="EMBL/GenBank/DDBJ databases">
        <title>The genome sequence of mycobacteriophage Shandong1.</title>
        <authorList>
            <person name="Fan X."/>
            <person name="Zhao Z."/>
            <person name="Zhao K."/>
            <person name="Song S."/>
            <person name="Li J."/>
            <person name="Xie J."/>
        </authorList>
    </citation>
    <scope>NUCLEOTIDE SEQUENCE [LARGE SCALE GENOMIC DNA]</scope>
</reference>
<dbReference type="RefSeq" id="YP_009951530.1">
    <property type="nucleotide sequence ID" value="NC_051602.1"/>
</dbReference>
<dbReference type="GeneID" id="60322968"/>
<dbReference type="Proteomes" id="UP000226045">
    <property type="component" value="Segment"/>
</dbReference>
<evidence type="ECO:0000313" key="2">
    <source>
        <dbReference type="Proteomes" id="UP000226045"/>
    </source>
</evidence>
<accession>A0A1X9SHL3</accession>
<name>A0A1X9SHL3_9CAUD</name>
<evidence type="ECO:0000313" key="1">
    <source>
        <dbReference type="EMBL" id="ARQ95497.1"/>
    </source>
</evidence>
<proteinExistence type="predicted"/>